<keyword evidence="2" id="KW-0442">Lipid degradation</keyword>
<dbReference type="GO" id="GO:0016042">
    <property type="term" value="P:lipid catabolic process"/>
    <property type="evidence" value="ECO:0007669"/>
    <property type="project" value="UniProtKB-KW"/>
</dbReference>
<dbReference type="Gene3D" id="3.40.50.1820">
    <property type="entry name" value="alpha/beta hydrolase"/>
    <property type="match status" value="1"/>
</dbReference>
<dbReference type="PANTHER" id="PTHR10272">
    <property type="entry name" value="PLATELET-ACTIVATING FACTOR ACETYLHYDROLASE"/>
    <property type="match status" value="1"/>
</dbReference>
<feature type="transmembrane region" description="Helical" evidence="4">
    <location>
        <begin position="6"/>
        <end position="21"/>
    </location>
</feature>
<dbReference type="Proteomes" id="UP000304148">
    <property type="component" value="Chromosome"/>
</dbReference>
<evidence type="ECO:0000313" key="6">
    <source>
        <dbReference type="Proteomes" id="UP000304148"/>
    </source>
</evidence>
<keyword evidence="4" id="KW-0472">Membrane</keyword>
<keyword evidence="4" id="KW-1133">Transmembrane helix</keyword>
<keyword evidence="4" id="KW-0812">Transmembrane</keyword>
<name>A0A383RJV1_PAEAL</name>
<dbReference type="EMBL" id="LS992241">
    <property type="protein sequence ID" value="SYX87260.1"/>
    <property type="molecule type" value="Genomic_DNA"/>
</dbReference>
<dbReference type="InterPro" id="IPR029058">
    <property type="entry name" value="AB_hydrolase_fold"/>
</dbReference>
<feature type="transmembrane region" description="Helical" evidence="4">
    <location>
        <begin position="85"/>
        <end position="110"/>
    </location>
</feature>
<evidence type="ECO:0000256" key="1">
    <source>
        <dbReference type="ARBA" id="ARBA00022801"/>
    </source>
</evidence>
<sequence length="482" mass="54093">MRLYEIFLVLSCFALLISTLFTRKLPRLSGIVASTISMSILTLHLWQEGYRWQMFGMYILTIVITGSLCWKSIRSSSTFNLWKPVRYTLLGLSCIVITLTILLSSCLPVFQLPKLEGTYQVGTFTMSLTDEGREEIYTENGGDKRKLLVQFWYPARVDNVEKTVSVFPEDPKMLAAYKKGLSSFIRLPEPIFDYWKYIRSNAYEEATVQPSSVPYPLIIINHGMGTTRLLHVSQAEQLASHGYIVASIDHPYSTVATAFPDGTNTDYRTTFNMDNFYTVGKSIGTVWTEDVNFVIRQLDGLNAGHMPSPLTGAIDMDKIGVMGHSFGGATAFNVLNTNPRVKAAVNMDGSLYDLDINRLADKPALFLKADKFAEMKVQQRKWLITDTKMSSIIAQELAIMEKVKQHGESIIQLKGAKHYNFTDLQLYSNLLQYAGITGTIDGYRGASVVNHFVLDFFNKNLKDTAGALLNGASSEYPEVTFH</sequence>
<dbReference type="Pfam" id="PF03403">
    <property type="entry name" value="PAF-AH_p_II"/>
    <property type="match status" value="2"/>
</dbReference>
<evidence type="ECO:0000256" key="4">
    <source>
        <dbReference type="SAM" id="Phobius"/>
    </source>
</evidence>
<feature type="transmembrane region" description="Helical" evidence="4">
    <location>
        <begin position="52"/>
        <end position="73"/>
    </location>
</feature>
<proteinExistence type="predicted"/>
<protein>
    <submittedName>
        <fullName evidence="5">Uncharacterized protein</fullName>
    </submittedName>
</protein>
<accession>A0A383RJV1</accession>
<evidence type="ECO:0000256" key="3">
    <source>
        <dbReference type="ARBA" id="ARBA00023098"/>
    </source>
</evidence>
<dbReference type="AlphaFoldDB" id="A0A383RJV1"/>
<gene>
    <name evidence="5" type="ORF">PBLR_15690</name>
</gene>
<evidence type="ECO:0000313" key="5">
    <source>
        <dbReference type="EMBL" id="SYX87260.1"/>
    </source>
</evidence>
<keyword evidence="3" id="KW-0443">Lipid metabolism</keyword>
<dbReference type="GO" id="GO:0003847">
    <property type="term" value="F:1-alkyl-2-acetylglycerophosphocholine esterase activity"/>
    <property type="evidence" value="ECO:0007669"/>
    <property type="project" value="TreeGrafter"/>
</dbReference>
<organism evidence="5 6">
    <name type="scientific">Paenibacillus alvei</name>
    <name type="common">Bacillus alvei</name>
    <dbReference type="NCBI Taxonomy" id="44250"/>
    <lineage>
        <taxon>Bacteria</taxon>
        <taxon>Bacillati</taxon>
        <taxon>Bacillota</taxon>
        <taxon>Bacilli</taxon>
        <taxon>Bacillales</taxon>
        <taxon>Paenibacillaceae</taxon>
        <taxon>Paenibacillus</taxon>
    </lineage>
</organism>
<evidence type="ECO:0000256" key="2">
    <source>
        <dbReference type="ARBA" id="ARBA00022963"/>
    </source>
</evidence>
<dbReference type="SUPFAM" id="SSF53474">
    <property type="entry name" value="alpha/beta-Hydrolases"/>
    <property type="match status" value="1"/>
</dbReference>
<dbReference type="PANTHER" id="PTHR10272:SF0">
    <property type="entry name" value="PLATELET-ACTIVATING FACTOR ACETYLHYDROLASE"/>
    <property type="match status" value="1"/>
</dbReference>
<keyword evidence="1" id="KW-0378">Hydrolase</keyword>
<reference evidence="6" key="1">
    <citation type="submission" date="2018-08" db="EMBL/GenBank/DDBJ databases">
        <authorList>
            <person name="Chevrot R."/>
        </authorList>
    </citation>
    <scope>NUCLEOTIDE SEQUENCE [LARGE SCALE GENOMIC DNA]</scope>
</reference>
<dbReference type="RefSeq" id="WP_138188906.1">
    <property type="nucleotide sequence ID" value="NZ_LS992241.1"/>
</dbReference>
<feature type="transmembrane region" description="Helical" evidence="4">
    <location>
        <begin position="28"/>
        <end position="46"/>
    </location>
</feature>